<dbReference type="STRING" id="1590841.A0A2R6QE44"/>
<dbReference type="OrthoDB" id="75169at2759"/>
<dbReference type="InParanoid" id="A0A2R6QE44"/>
<reference evidence="5" key="2">
    <citation type="journal article" date="2018" name="BMC Genomics">
        <title>A manually annotated Actinidia chinensis var. chinensis (kiwifruit) genome highlights the challenges associated with draft genomes and gene prediction in plants.</title>
        <authorList>
            <person name="Pilkington S.M."/>
            <person name="Crowhurst R."/>
            <person name="Hilario E."/>
            <person name="Nardozza S."/>
            <person name="Fraser L."/>
            <person name="Peng Y."/>
            <person name="Gunaseelan K."/>
            <person name="Simpson R."/>
            <person name="Tahir J."/>
            <person name="Deroles S.C."/>
            <person name="Templeton K."/>
            <person name="Luo Z."/>
            <person name="Davy M."/>
            <person name="Cheng C."/>
            <person name="McNeilage M."/>
            <person name="Scaglione D."/>
            <person name="Liu Y."/>
            <person name="Zhang Q."/>
            <person name="Datson P."/>
            <person name="De Silva N."/>
            <person name="Gardiner S.E."/>
            <person name="Bassett H."/>
            <person name="Chagne D."/>
            <person name="McCallum J."/>
            <person name="Dzierzon H."/>
            <person name="Deng C."/>
            <person name="Wang Y.Y."/>
            <person name="Barron L."/>
            <person name="Manako K."/>
            <person name="Bowen J."/>
            <person name="Foster T.M."/>
            <person name="Erridge Z.A."/>
            <person name="Tiffin H."/>
            <person name="Waite C.N."/>
            <person name="Davies K.M."/>
            <person name="Grierson E.P."/>
            <person name="Laing W.A."/>
            <person name="Kirk R."/>
            <person name="Chen X."/>
            <person name="Wood M."/>
            <person name="Montefiori M."/>
            <person name="Brummell D.A."/>
            <person name="Schwinn K.E."/>
            <person name="Catanach A."/>
            <person name="Fullerton C."/>
            <person name="Li D."/>
            <person name="Meiyalaghan S."/>
            <person name="Nieuwenhuizen N."/>
            <person name="Read N."/>
            <person name="Prakash R."/>
            <person name="Hunter D."/>
            <person name="Zhang H."/>
            <person name="McKenzie M."/>
            <person name="Knabel M."/>
            <person name="Harris A."/>
            <person name="Allan A.C."/>
            <person name="Gleave A."/>
            <person name="Chen A."/>
            <person name="Janssen B.J."/>
            <person name="Plunkett B."/>
            <person name="Ampomah-Dwamena C."/>
            <person name="Voogd C."/>
            <person name="Leif D."/>
            <person name="Lafferty D."/>
            <person name="Souleyre E.J.F."/>
            <person name="Varkonyi-Gasic E."/>
            <person name="Gambi F."/>
            <person name="Hanley J."/>
            <person name="Yao J.L."/>
            <person name="Cheung J."/>
            <person name="David K.M."/>
            <person name="Warren B."/>
            <person name="Marsh K."/>
            <person name="Snowden K.C."/>
            <person name="Lin-Wang K."/>
            <person name="Brian L."/>
            <person name="Martinez-Sanchez M."/>
            <person name="Wang M."/>
            <person name="Ileperuma N."/>
            <person name="Macnee N."/>
            <person name="Campin R."/>
            <person name="McAtee P."/>
            <person name="Drummond R.S.M."/>
            <person name="Espley R.V."/>
            <person name="Ireland H.S."/>
            <person name="Wu R."/>
            <person name="Atkinson R.G."/>
            <person name="Karunairetnam S."/>
            <person name="Bulley S."/>
            <person name="Chunkath S."/>
            <person name="Hanley Z."/>
            <person name="Storey R."/>
            <person name="Thrimawithana A.H."/>
            <person name="Thomson S."/>
            <person name="David C."/>
            <person name="Testolin R."/>
            <person name="Huang H."/>
            <person name="Hellens R.P."/>
            <person name="Schaffer R.J."/>
        </authorList>
    </citation>
    <scope>NUCLEOTIDE SEQUENCE [LARGE SCALE GENOMIC DNA]</scope>
    <source>
        <strain evidence="5">cv. Red5</strain>
    </source>
</reference>
<dbReference type="Pfam" id="PF02567">
    <property type="entry name" value="PhzC-PhzF"/>
    <property type="match status" value="1"/>
</dbReference>
<dbReference type="Gramene" id="PSS06389">
    <property type="protein sequence ID" value="PSS06389"/>
    <property type="gene ID" value="CEY00_Acc19566"/>
</dbReference>
<accession>A0A2R6QE44</accession>
<dbReference type="Proteomes" id="UP000241394">
    <property type="component" value="Chromosome LG17"/>
</dbReference>
<proteinExistence type="inferred from homology"/>
<dbReference type="PANTHER" id="PTHR13774:SF17">
    <property type="entry name" value="PHENAZINE BIOSYNTHESIS-LIKE DOMAIN-CONTAINING PROTEIN"/>
    <property type="match status" value="1"/>
</dbReference>
<dbReference type="GO" id="GO:0016853">
    <property type="term" value="F:isomerase activity"/>
    <property type="evidence" value="ECO:0007669"/>
    <property type="project" value="UniProtKB-KW"/>
</dbReference>
<dbReference type="InterPro" id="IPR003719">
    <property type="entry name" value="Phenazine_PhzF-like"/>
</dbReference>
<name>A0A2R6QE44_ACTCC</name>
<protein>
    <submittedName>
        <fullName evidence="4">Phenazine biosynthesis PhzF protein</fullName>
    </submittedName>
</protein>
<organism evidence="4 5">
    <name type="scientific">Actinidia chinensis var. chinensis</name>
    <name type="common">Chinese soft-hair kiwi</name>
    <dbReference type="NCBI Taxonomy" id="1590841"/>
    <lineage>
        <taxon>Eukaryota</taxon>
        <taxon>Viridiplantae</taxon>
        <taxon>Streptophyta</taxon>
        <taxon>Embryophyta</taxon>
        <taxon>Tracheophyta</taxon>
        <taxon>Spermatophyta</taxon>
        <taxon>Magnoliopsida</taxon>
        <taxon>eudicotyledons</taxon>
        <taxon>Gunneridae</taxon>
        <taxon>Pentapetalae</taxon>
        <taxon>asterids</taxon>
        <taxon>Ericales</taxon>
        <taxon>Actinidiaceae</taxon>
        <taxon>Actinidia</taxon>
    </lineage>
</organism>
<dbReference type="NCBIfam" id="TIGR00654">
    <property type="entry name" value="PhzF_family"/>
    <property type="match status" value="1"/>
</dbReference>
<dbReference type="EMBL" id="NKQK01000017">
    <property type="protein sequence ID" value="PSS06389.1"/>
    <property type="molecule type" value="Genomic_DNA"/>
</dbReference>
<keyword evidence="5" id="KW-1185">Reference proteome</keyword>
<dbReference type="Gene3D" id="3.10.310.10">
    <property type="entry name" value="Diaminopimelate Epimerase, Chain A, domain 1"/>
    <property type="match status" value="2"/>
</dbReference>
<comment type="caution">
    <text evidence="4">The sequence shown here is derived from an EMBL/GenBank/DDBJ whole genome shotgun (WGS) entry which is preliminary data.</text>
</comment>
<evidence type="ECO:0000313" key="5">
    <source>
        <dbReference type="Proteomes" id="UP000241394"/>
    </source>
</evidence>
<evidence type="ECO:0000256" key="1">
    <source>
        <dbReference type="ARBA" id="ARBA00008270"/>
    </source>
</evidence>
<keyword evidence="2" id="KW-0413">Isomerase</keyword>
<dbReference type="OMA" id="DWALRWF"/>
<feature type="active site" evidence="3">
    <location>
        <position position="49"/>
    </location>
</feature>
<sequence length="305" mass="33452">MGKKPVKYCVVDAFTDSAFKGNPAAVCLLEEEREDEWMQSVASEFNISETCYLTRIADSELKTRDSSDATLNPRFRLRWFTPVTEVKLCGHATLAASHFLFTSGLVDTNKIEFLTLSGVLTAKRVPEAKKAESLSLEDGGAQDCFLIELNFPVVPLTEFDSAEVPSISKALNGASVIDLRKTTTEDLFVMLPSGKTVADLQPQFDEIEQCPGSGLIITGLAPFESEFDFVSRYFCPKFGIKEDPVTGSVHCALAAYWSKKLGKCDFVAYQASPRGGVINLHLDEKGQRVLLRGKAITVMEGSLLV</sequence>
<dbReference type="FunCoup" id="A0A2R6QE44">
    <property type="interactions" value="1184"/>
</dbReference>
<dbReference type="PIRSF" id="PIRSF016184">
    <property type="entry name" value="PhzC_PhzF"/>
    <property type="match status" value="1"/>
</dbReference>
<comment type="similarity">
    <text evidence="1">Belongs to the PhzF family.</text>
</comment>
<dbReference type="GO" id="GO:0005737">
    <property type="term" value="C:cytoplasm"/>
    <property type="evidence" value="ECO:0007669"/>
    <property type="project" value="TreeGrafter"/>
</dbReference>
<gene>
    <name evidence="4" type="ORF">CEY00_Acc19566</name>
</gene>
<evidence type="ECO:0000256" key="3">
    <source>
        <dbReference type="PIRSR" id="PIRSR016184-1"/>
    </source>
</evidence>
<dbReference type="SUPFAM" id="SSF54506">
    <property type="entry name" value="Diaminopimelate epimerase-like"/>
    <property type="match status" value="1"/>
</dbReference>
<reference evidence="4 5" key="1">
    <citation type="submission" date="2017-07" db="EMBL/GenBank/DDBJ databases">
        <title>An improved, manually edited Actinidia chinensis var. chinensis (kiwifruit) genome highlights the challenges associated with draft genomes and gene prediction in plants.</title>
        <authorList>
            <person name="Pilkington S."/>
            <person name="Crowhurst R."/>
            <person name="Hilario E."/>
            <person name="Nardozza S."/>
            <person name="Fraser L."/>
            <person name="Peng Y."/>
            <person name="Gunaseelan K."/>
            <person name="Simpson R."/>
            <person name="Tahir J."/>
            <person name="Deroles S."/>
            <person name="Templeton K."/>
            <person name="Luo Z."/>
            <person name="Davy M."/>
            <person name="Cheng C."/>
            <person name="Mcneilage M."/>
            <person name="Scaglione D."/>
            <person name="Liu Y."/>
            <person name="Zhang Q."/>
            <person name="Datson P."/>
            <person name="De Silva N."/>
            <person name="Gardiner S."/>
            <person name="Bassett H."/>
            <person name="Chagne D."/>
            <person name="Mccallum J."/>
            <person name="Dzierzon H."/>
            <person name="Deng C."/>
            <person name="Wang Y.-Y."/>
            <person name="Barron N."/>
            <person name="Manako K."/>
            <person name="Bowen J."/>
            <person name="Foster T."/>
            <person name="Erridge Z."/>
            <person name="Tiffin H."/>
            <person name="Waite C."/>
            <person name="Davies K."/>
            <person name="Grierson E."/>
            <person name="Laing W."/>
            <person name="Kirk R."/>
            <person name="Chen X."/>
            <person name="Wood M."/>
            <person name="Montefiori M."/>
            <person name="Brummell D."/>
            <person name="Schwinn K."/>
            <person name="Catanach A."/>
            <person name="Fullerton C."/>
            <person name="Li D."/>
            <person name="Meiyalaghan S."/>
            <person name="Nieuwenhuizen N."/>
            <person name="Read N."/>
            <person name="Prakash R."/>
            <person name="Hunter D."/>
            <person name="Zhang H."/>
            <person name="Mckenzie M."/>
            <person name="Knabel M."/>
            <person name="Harris A."/>
            <person name="Allan A."/>
            <person name="Chen A."/>
            <person name="Janssen B."/>
            <person name="Plunkett B."/>
            <person name="Dwamena C."/>
            <person name="Voogd C."/>
            <person name="Leif D."/>
            <person name="Lafferty D."/>
            <person name="Souleyre E."/>
            <person name="Varkonyi-Gasic E."/>
            <person name="Gambi F."/>
            <person name="Hanley J."/>
            <person name="Yao J.-L."/>
            <person name="Cheung J."/>
            <person name="David K."/>
            <person name="Warren B."/>
            <person name="Marsh K."/>
            <person name="Snowden K."/>
            <person name="Lin-Wang K."/>
            <person name="Brian L."/>
            <person name="Martinez-Sanchez M."/>
            <person name="Wang M."/>
            <person name="Ileperuma N."/>
            <person name="Macnee N."/>
            <person name="Campin R."/>
            <person name="Mcatee P."/>
            <person name="Drummond R."/>
            <person name="Espley R."/>
            <person name="Ireland H."/>
            <person name="Wu R."/>
            <person name="Atkinson R."/>
            <person name="Karunairetnam S."/>
            <person name="Bulley S."/>
            <person name="Chunkath S."/>
            <person name="Hanley Z."/>
            <person name="Storey R."/>
            <person name="Thrimawithana A."/>
            <person name="Thomson S."/>
            <person name="David C."/>
            <person name="Testolin R."/>
        </authorList>
    </citation>
    <scope>NUCLEOTIDE SEQUENCE [LARGE SCALE GENOMIC DNA]</scope>
    <source>
        <strain evidence="5">cv. Red5</strain>
        <tissue evidence="4">Young leaf</tissue>
    </source>
</reference>
<evidence type="ECO:0000313" key="4">
    <source>
        <dbReference type="EMBL" id="PSS06389.1"/>
    </source>
</evidence>
<evidence type="ECO:0000256" key="2">
    <source>
        <dbReference type="ARBA" id="ARBA00023235"/>
    </source>
</evidence>
<dbReference type="PANTHER" id="PTHR13774">
    <property type="entry name" value="PHENAZINE BIOSYNTHESIS PROTEIN"/>
    <property type="match status" value="1"/>
</dbReference>
<dbReference type="AlphaFoldDB" id="A0A2R6QE44"/>